<reference evidence="3" key="1">
    <citation type="journal article" date="2019" name="Nat. Commun.">
        <title>The genome of broomcorn millet.</title>
        <authorList>
            <person name="Zou C."/>
            <person name="Miki D."/>
            <person name="Li D."/>
            <person name="Tang Q."/>
            <person name="Xiao L."/>
            <person name="Rajput S."/>
            <person name="Deng P."/>
            <person name="Jia W."/>
            <person name="Huang R."/>
            <person name="Zhang M."/>
            <person name="Sun Y."/>
            <person name="Hu J."/>
            <person name="Fu X."/>
            <person name="Schnable P.S."/>
            <person name="Li F."/>
            <person name="Zhang H."/>
            <person name="Feng B."/>
            <person name="Zhu X."/>
            <person name="Liu R."/>
            <person name="Schnable J.C."/>
            <person name="Zhu J.-K."/>
            <person name="Zhang H."/>
        </authorList>
    </citation>
    <scope>NUCLEOTIDE SEQUENCE [LARGE SCALE GENOMIC DNA]</scope>
</reference>
<sequence length="53" mass="6287">MSISKTHRDDVERLEKLLKDTDVQLVECMKQIKLMAEEKVSRQKELKELQEDA</sequence>
<protein>
    <submittedName>
        <fullName evidence="2">Uncharacterized protein</fullName>
    </submittedName>
</protein>
<gene>
    <name evidence="2" type="ORF">C2845_PM17G02260</name>
</gene>
<keyword evidence="1" id="KW-0175">Coiled coil</keyword>
<accession>A0A3L6Q1P7</accession>
<evidence type="ECO:0000313" key="2">
    <source>
        <dbReference type="EMBL" id="RLM69895.1"/>
    </source>
</evidence>
<dbReference type="AlphaFoldDB" id="A0A3L6Q1P7"/>
<comment type="caution">
    <text evidence="2">The sequence shown here is derived from an EMBL/GenBank/DDBJ whole genome shotgun (WGS) entry which is preliminary data.</text>
</comment>
<dbReference type="EMBL" id="PQIB02000014">
    <property type="protein sequence ID" value="RLM69895.1"/>
    <property type="molecule type" value="Genomic_DNA"/>
</dbReference>
<evidence type="ECO:0000256" key="1">
    <source>
        <dbReference type="SAM" id="Coils"/>
    </source>
</evidence>
<name>A0A3L6Q1P7_PANMI</name>
<dbReference type="Proteomes" id="UP000275267">
    <property type="component" value="Unassembled WGS sequence"/>
</dbReference>
<organism evidence="2 3">
    <name type="scientific">Panicum miliaceum</name>
    <name type="common">Proso millet</name>
    <name type="synonym">Broomcorn millet</name>
    <dbReference type="NCBI Taxonomy" id="4540"/>
    <lineage>
        <taxon>Eukaryota</taxon>
        <taxon>Viridiplantae</taxon>
        <taxon>Streptophyta</taxon>
        <taxon>Embryophyta</taxon>
        <taxon>Tracheophyta</taxon>
        <taxon>Spermatophyta</taxon>
        <taxon>Magnoliopsida</taxon>
        <taxon>Liliopsida</taxon>
        <taxon>Poales</taxon>
        <taxon>Poaceae</taxon>
        <taxon>PACMAD clade</taxon>
        <taxon>Panicoideae</taxon>
        <taxon>Panicodae</taxon>
        <taxon>Paniceae</taxon>
        <taxon>Panicinae</taxon>
        <taxon>Panicum</taxon>
        <taxon>Panicum sect. Panicum</taxon>
    </lineage>
</organism>
<proteinExistence type="predicted"/>
<evidence type="ECO:0000313" key="3">
    <source>
        <dbReference type="Proteomes" id="UP000275267"/>
    </source>
</evidence>
<feature type="coiled-coil region" evidence="1">
    <location>
        <begin position="11"/>
        <end position="52"/>
    </location>
</feature>
<dbReference type="OrthoDB" id="720379at2759"/>
<keyword evidence="3" id="KW-1185">Reference proteome</keyword>